<accession>A0ABP1GGA7</accession>
<name>A0ABP1GGA7_9EUKA</name>
<evidence type="ECO:0000313" key="2">
    <source>
        <dbReference type="Proteomes" id="UP001642409"/>
    </source>
</evidence>
<reference evidence="1 2" key="1">
    <citation type="submission" date="2024-07" db="EMBL/GenBank/DDBJ databases">
        <authorList>
            <person name="Akdeniz Z."/>
        </authorList>
    </citation>
    <scope>NUCLEOTIDE SEQUENCE [LARGE SCALE GENOMIC DNA]</scope>
</reference>
<dbReference type="SUPFAM" id="SSF57184">
    <property type="entry name" value="Growth factor receptor domain"/>
    <property type="match status" value="1"/>
</dbReference>
<dbReference type="Proteomes" id="UP001642409">
    <property type="component" value="Unassembled WGS sequence"/>
</dbReference>
<sequence>MLMLSSILQQSLKTIQNNAICDKYIQSNNVIYSYCQKANYLINSQLSGSNQLILSQQSNSIFVYTEAVKESNINLKLGRTNVFAVFGFELDDQEISSSTINVTIDFTIVTGALICLQCNLSVDSSTLVFAASGQKLSGIMATAGLFFQVSKSLLQFRLDGIYQSGLVNSIQREMTAFALQDSRMTGYFYHDGDQTGNLVVEVGAKTVLLASGFSICSNSAKDVVALSDPAFWTISGSIGQNCATICGSGFVTYGLCLSDLLNGVQSNGQASCQNNFEFDGQKCVCQPGYVLNGTICFNLISSLDSASNQINDLKNVILSAQNQFQTQLSQNVLDFETDLILNVSNLNDSLNEFNSSFYANLSESDQKTQKVLKNSSDTLQNRIVTNTSQMQTQMINAFNVLNASFLPVKAAWASNITSLFNNQSSQIKGNITSINSDITTATSDAASKLSDTRTTITNSIQTAKNEMNLKIAQLKCAKGDCQHKSRITSAGDLFASSYCTHAFSEAPNVCSKYYSAEGYTVTVPNTCYTQEDDTESGRYNIQVICCKPQMYWNWDTNTCDTIN</sequence>
<proteinExistence type="predicted"/>
<evidence type="ECO:0000313" key="1">
    <source>
        <dbReference type="EMBL" id="CAL5971140.1"/>
    </source>
</evidence>
<keyword evidence="2" id="KW-1185">Reference proteome</keyword>
<dbReference type="InterPro" id="IPR009030">
    <property type="entry name" value="Growth_fac_rcpt_cys_sf"/>
</dbReference>
<gene>
    <name evidence="1" type="ORF">HINF_LOCUS1080</name>
</gene>
<protein>
    <submittedName>
        <fullName evidence="1">Growth_factor receptor cysteine-rich domain superfamily</fullName>
    </submittedName>
</protein>
<comment type="caution">
    <text evidence="1">The sequence shown here is derived from an EMBL/GenBank/DDBJ whole genome shotgun (WGS) entry which is preliminary data.</text>
</comment>
<dbReference type="EMBL" id="CAXDID020000002">
    <property type="protein sequence ID" value="CAL5971140.1"/>
    <property type="molecule type" value="Genomic_DNA"/>
</dbReference>
<organism evidence="1 2">
    <name type="scientific">Hexamita inflata</name>
    <dbReference type="NCBI Taxonomy" id="28002"/>
    <lineage>
        <taxon>Eukaryota</taxon>
        <taxon>Metamonada</taxon>
        <taxon>Diplomonadida</taxon>
        <taxon>Hexamitidae</taxon>
        <taxon>Hexamitinae</taxon>
        <taxon>Hexamita</taxon>
    </lineage>
</organism>
<keyword evidence="1" id="KW-0675">Receptor</keyword>